<keyword evidence="1" id="KW-0966">Cell projection</keyword>
<accession>A0A173UNQ8</accession>
<evidence type="ECO:0000313" key="2">
    <source>
        <dbReference type="Proteomes" id="UP000095553"/>
    </source>
</evidence>
<sequence length="335" mass="40000">MKEYIPDYYKDFQCIADKCKDSCCIGWEIMIDSKSYKKYQNVKGEFRDRLMKGIDHEGTPAFHLDDRDRCVFLNQKNLCDIYIELGEDALCEICTQHPRFHNEYGNIRQTGLGMACEEATRLMFETKEFGLCQIQGTNTESTDDFDELVLEIQLWILDLLKKKENPVEQRIEQIFDVVQGIQDHLNQTGEILNTWKNDPIKKNHILSQMREETYIKNWISIYQELDFMEPKIQKMFCKMEPMPCMIKEQGIDESYMEHLMSYFIYRYFMKSCEDNNLIDKVKFAILSCLIIEQMNEYCKRNHILKTPQEIARIYSKEIEYSQENMEIIFEELLFG</sequence>
<keyword evidence="1" id="KW-0969">Cilium</keyword>
<dbReference type="AlphaFoldDB" id="A0A173UNQ8"/>
<gene>
    <name evidence="1" type="primary">fliU</name>
    <name evidence="1" type="ORF">ERS852571_02941</name>
</gene>
<dbReference type="Proteomes" id="UP000095553">
    <property type="component" value="Unassembled WGS sequence"/>
</dbReference>
<keyword evidence="1" id="KW-0282">Flagellum</keyword>
<protein>
    <submittedName>
        <fullName evidence="1">Flagellar biosynthetic protein fliU</fullName>
    </submittedName>
</protein>
<evidence type="ECO:0000313" key="1">
    <source>
        <dbReference type="EMBL" id="CUN16693.1"/>
    </source>
</evidence>
<name>A0A173UNQ8_ANAHA</name>
<dbReference type="NCBIfam" id="NF038110">
    <property type="entry name" value="Lys_methyl_FliB"/>
    <property type="match status" value="1"/>
</dbReference>
<proteinExistence type="predicted"/>
<organism evidence="1 2">
    <name type="scientific">Anaerostipes hadrus</name>
    <dbReference type="NCBI Taxonomy" id="649756"/>
    <lineage>
        <taxon>Bacteria</taxon>
        <taxon>Bacillati</taxon>
        <taxon>Bacillota</taxon>
        <taxon>Clostridia</taxon>
        <taxon>Lachnospirales</taxon>
        <taxon>Lachnospiraceae</taxon>
        <taxon>Anaerostipes</taxon>
    </lineage>
</organism>
<dbReference type="EMBL" id="CYXY01000025">
    <property type="protein sequence ID" value="CUN16693.1"/>
    <property type="molecule type" value="Genomic_DNA"/>
</dbReference>
<dbReference type="RefSeq" id="WP_055073423.1">
    <property type="nucleotide sequence ID" value="NZ_CYXY01000025.1"/>
</dbReference>
<reference evidence="1 2" key="1">
    <citation type="submission" date="2015-09" db="EMBL/GenBank/DDBJ databases">
        <authorList>
            <consortium name="Pathogen Informatics"/>
        </authorList>
    </citation>
    <scope>NUCLEOTIDE SEQUENCE [LARGE SCALE GENOMIC DNA]</scope>
    <source>
        <strain evidence="1 2">2789STDY5834959</strain>
    </source>
</reference>